<proteinExistence type="predicted"/>
<dbReference type="AlphaFoldDB" id="A0A2S8AFE1"/>
<protein>
    <submittedName>
        <fullName evidence="1">Uncharacterized protein</fullName>
    </submittedName>
</protein>
<dbReference type="EMBL" id="PSZM01000008">
    <property type="protein sequence ID" value="PQL94637.1"/>
    <property type="molecule type" value="Genomic_DNA"/>
</dbReference>
<reference evidence="1 2" key="1">
    <citation type="submission" date="2018-02" db="EMBL/GenBank/DDBJ databases">
        <title>Genome sequences of Apibacter spp., gut symbionts of Asian honey bees.</title>
        <authorList>
            <person name="Kwong W.K."/>
            <person name="Steele M.I."/>
            <person name="Moran N.A."/>
        </authorList>
    </citation>
    <scope>NUCLEOTIDE SEQUENCE [LARGE SCALE GENOMIC DNA]</scope>
    <source>
        <strain evidence="2">wkB301</strain>
    </source>
</reference>
<accession>A0A2S8AFE1</accession>
<evidence type="ECO:0000313" key="1">
    <source>
        <dbReference type="EMBL" id="PQL94637.1"/>
    </source>
</evidence>
<keyword evidence="2" id="KW-1185">Reference proteome</keyword>
<dbReference type="Proteomes" id="UP000238042">
    <property type="component" value="Unassembled WGS sequence"/>
</dbReference>
<evidence type="ECO:0000313" key="2">
    <source>
        <dbReference type="Proteomes" id="UP000238042"/>
    </source>
</evidence>
<name>A0A2S8AFE1_9FLAO</name>
<dbReference type="RefSeq" id="WP_105245968.1">
    <property type="nucleotide sequence ID" value="NZ_PSZM01000008.1"/>
</dbReference>
<comment type="caution">
    <text evidence="1">The sequence shown here is derived from an EMBL/GenBank/DDBJ whole genome shotgun (WGS) entry which is preliminary data.</text>
</comment>
<sequence length="137" mass="16691">MEREVINFNNDNRVEKLHEFFQRLKKIGCVSYYMFFGYKLYNKEINNKKYGIFVNTNEGFIKLNNDIIKDLNFIIEMFEEYQLCSLIVNKNENINYDLLYTFSELRILELNKRLELFKGCCEVVEITDEYMVIEWNN</sequence>
<gene>
    <name evidence="1" type="ORF">C4S77_02920</name>
</gene>
<organism evidence="1 2">
    <name type="scientific">Apibacter adventoris</name>
    <dbReference type="NCBI Taxonomy" id="1679466"/>
    <lineage>
        <taxon>Bacteria</taxon>
        <taxon>Pseudomonadati</taxon>
        <taxon>Bacteroidota</taxon>
        <taxon>Flavobacteriia</taxon>
        <taxon>Flavobacteriales</taxon>
        <taxon>Weeksellaceae</taxon>
        <taxon>Apibacter</taxon>
    </lineage>
</organism>